<protein>
    <submittedName>
        <fullName evidence="1">Uncharacterized protein</fullName>
    </submittedName>
</protein>
<dbReference type="EMBL" id="LBTR01000008">
    <property type="protein sequence ID" value="KKQ45885.1"/>
    <property type="molecule type" value="Genomic_DNA"/>
</dbReference>
<name>A0A0G0I4J4_9BACT</name>
<sequence>MGELIAWSDDPEDSGLIESKPKPLTVLPHCGSSDVEKDFDKVKVRYCCRCGKGWSCTGTEWINGTCPNCGASGTTGNGSSIQTNVARYVEKPQNNDHPRIVKHTSLINNNPFEFIKNKELKITEVTKLNSKILNFGNTKTLNDFSSYNK</sequence>
<dbReference type="AlphaFoldDB" id="A0A0G0I4J4"/>
<proteinExistence type="predicted"/>
<comment type="caution">
    <text evidence="1">The sequence shown here is derived from an EMBL/GenBank/DDBJ whole genome shotgun (WGS) entry which is preliminary data.</text>
</comment>
<evidence type="ECO:0000313" key="2">
    <source>
        <dbReference type="Proteomes" id="UP000034603"/>
    </source>
</evidence>
<accession>A0A0G0I4J4</accession>
<reference evidence="1 2" key="1">
    <citation type="journal article" date="2015" name="Nature">
        <title>rRNA introns, odd ribosomes, and small enigmatic genomes across a large radiation of phyla.</title>
        <authorList>
            <person name="Brown C.T."/>
            <person name="Hug L.A."/>
            <person name="Thomas B.C."/>
            <person name="Sharon I."/>
            <person name="Castelle C.J."/>
            <person name="Singh A."/>
            <person name="Wilkins M.J."/>
            <person name="Williams K.H."/>
            <person name="Banfield J.F."/>
        </authorList>
    </citation>
    <scope>NUCLEOTIDE SEQUENCE [LARGE SCALE GENOMIC DNA]</scope>
</reference>
<gene>
    <name evidence="1" type="ORF">US62_C0008G0039</name>
</gene>
<evidence type="ECO:0000313" key="1">
    <source>
        <dbReference type="EMBL" id="KKQ45885.1"/>
    </source>
</evidence>
<dbReference type="Proteomes" id="UP000034603">
    <property type="component" value="Unassembled WGS sequence"/>
</dbReference>
<organism evidence="1 2">
    <name type="scientific">Candidatus Woesebacteria bacterium GW2011_GWA1_37_8</name>
    <dbReference type="NCBI Taxonomy" id="1618546"/>
    <lineage>
        <taxon>Bacteria</taxon>
        <taxon>Candidatus Woeseibacteriota</taxon>
    </lineage>
</organism>